<evidence type="ECO:0000313" key="1">
    <source>
        <dbReference type="EMBL" id="MCH99865.1"/>
    </source>
</evidence>
<feature type="non-terminal residue" evidence="1">
    <location>
        <position position="56"/>
    </location>
</feature>
<keyword evidence="2" id="KW-1185">Reference proteome</keyword>
<dbReference type="AlphaFoldDB" id="A0A392NL91"/>
<evidence type="ECO:0000313" key="2">
    <source>
        <dbReference type="Proteomes" id="UP000265520"/>
    </source>
</evidence>
<name>A0A392NL91_9FABA</name>
<sequence>MNARIDAIFTEINAKLEILMQLSFHGEANSSTDIPNSEPLNVNLPIQDEIRSSAKQ</sequence>
<proteinExistence type="predicted"/>
<reference evidence="1 2" key="1">
    <citation type="journal article" date="2018" name="Front. Plant Sci.">
        <title>Red Clover (Trifolium pratense) and Zigzag Clover (T. medium) - A Picture of Genomic Similarities and Differences.</title>
        <authorList>
            <person name="Dluhosova J."/>
            <person name="Istvanek J."/>
            <person name="Nedelnik J."/>
            <person name="Repkova J."/>
        </authorList>
    </citation>
    <scope>NUCLEOTIDE SEQUENCE [LARGE SCALE GENOMIC DNA]</scope>
    <source>
        <strain evidence="2">cv. 10/8</strain>
        <tissue evidence="1">Leaf</tissue>
    </source>
</reference>
<protein>
    <submittedName>
        <fullName evidence="1">Uncharacterized protein</fullName>
    </submittedName>
</protein>
<comment type="caution">
    <text evidence="1">The sequence shown here is derived from an EMBL/GenBank/DDBJ whole genome shotgun (WGS) entry which is preliminary data.</text>
</comment>
<dbReference type="EMBL" id="LXQA010041579">
    <property type="protein sequence ID" value="MCH99865.1"/>
    <property type="molecule type" value="Genomic_DNA"/>
</dbReference>
<accession>A0A392NL91</accession>
<dbReference type="Proteomes" id="UP000265520">
    <property type="component" value="Unassembled WGS sequence"/>
</dbReference>
<organism evidence="1 2">
    <name type="scientific">Trifolium medium</name>
    <dbReference type="NCBI Taxonomy" id="97028"/>
    <lineage>
        <taxon>Eukaryota</taxon>
        <taxon>Viridiplantae</taxon>
        <taxon>Streptophyta</taxon>
        <taxon>Embryophyta</taxon>
        <taxon>Tracheophyta</taxon>
        <taxon>Spermatophyta</taxon>
        <taxon>Magnoliopsida</taxon>
        <taxon>eudicotyledons</taxon>
        <taxon>Gunneridae</taxon>
        <taxon>Pentapetalae</taxon>
        <taxon>rosids</taxon>
        <taxon>fabids</taxon>
        <taxon>Fabales</taxon>
        <taxon>Fabaceae</taxon>
        <taxon>Papilionoideae</taxon>
        <taxon>50 kb inversion clade</taxon>
        <taxon>NPAAA clade</taxon>
        <taxon>Hologalegina</taxon>
        <taxon>IRL clade</taxon>
        <taxon>Trifolieae</taxon>
        <taxon>Trifolium</taxon>
    </lineage>
</organism>